<proteinExistence type="inferred from homology"/>
<accession>A0A2D6LNX1</accession>
<dbReference type="AlphaFoldDB" id="A0A2D6LNX1"/>
<feature type="domain" description="RNA polymerase subunit H/Rpb5 C-terminal" evidence="3">
    <location>
        <begin position="4"/>
        <end position="74"/>
    </location>
</feature>
<evidence type="ECO:0000313" key="4">
    <source>
        <dbReference type="EMBL" id="MAG17891.1"/>
    </source>
</evidence>
<dbReference type="EC" id="2.7.7.6" evidence="2"/>
<dbReference type="HAMAP" id="MF_00025">
    <property type="entry name" value="RNApol_Rpo5_RPB5"/>
    <property type="match status" value="1"/>
</dbReference>
<evidence type="ECO:0000256" key="2">
    <source>
        <dbReference type="HAMAP-Rule" id="MF_00025"/>
    </source>
</evidence>
<dbReference type="GO" id="GO:0042797">
    <property type="term" value="P:tRNA transcription by RNA polymerase III"/>
    <property type="evidence" value="ECO:0007669"/>
    <property type="project" value="TreeGrafter"/>
</dbReference>
<protein>
    <recommendedName>
        <fullName evidence="2">DNA-directed RNA polymerase subunit Rpo5</fullName>
        <ecNumber evidence="2">2.7.7.6</ecNumber>
    </recommendedName>
    <alternativeName>
        <fullName evidence="2">DNA-directed RNA polymerase subunit H</fullName>
    </alternativeName>
</protein>
<dbReference type="SUPFAM" id="SSF55287">
    <property type="entry name" value="RPB5-like RNA polymerase subunit"/>
    <property type="match status" value="1"/>
</dbReference>
<comment type="catalytic activity">
    <reaction evidence="2">
        <text>RNA(n) + a ribonucleoside 5'-triphosphate = RNA(n+1) + diphosphate</text>
        <dbReference type="Rhea" id="RHEA:21248"/>
        <dbReference type="Rhea" id="RHEA-COMP:14527"/>
        <dbReference type="Rhea" id="RHEA-COMP:17342"/>
        <dbReference type="ChEBI" id="CHEBI:33019"/>
        <dbReference type="ChEBI" id="CHEBI:61557"/>
        <dbReference type="ChEBI" id="CHEBI:140395"/>
        <dbReference type="EC" id="2.7.7.6"/>
    </reaction>
</comment>
<evidence type="ECO:0000313" key="5">
    <source>
        <dbReference type="Proteomes" id="UP000226712"/>
    </source>
</evidence>
<comment type="caution">
    <text evidence="4">The sequence shown here is derived from an EMBL/GenBank/DDBJ whole genome shotgun (WGS) entry which is preliminary data.</text>
</comment>
<keyword evidence="1 2" id="KW-0804">Transcription</keyword>
<dbReference type="EMBL" id="NZBD01000002">
    <property type="protein sequence ID" value="MAG17891.1"/>
    <property type="molecule type" value="Genomic_DNA"/>
</dbReference>
<comment type="subunit">
    <text evidence="2">Part of the RNA polymerase complex.</text>
</comment>
<dbReference type="InterPro" id="IPR035913">
    <property type="entry name" value="RPB5-like_sf"/>
</dbReference>
<keyword evidence="2 4" id="KW-0808">Transferase</keyword>
<dbReference type="GO" id="GO:0003899">
    <property type="term" value="F:DNA-directed RNA polymerase activity"/>
    <property type="evidence" value="ECO:0007669"/>
    <property type="project" value="UniProtKB-UniRule"/>
</dbReference>
<dbReference type="InterPro" id="IPR000783">
    <property type="entry name" value="RNA_pol_subH/Rpb5_C"/>
</dbReference>
<dbReference type="GO" id="GO:0000428">
    <property type="term" value="C:DNA-directed RNA polymerase complex"/>
    <property type="evidence" value="ECO:0007669"/>
    <property type="project" value="UniProtKB-KW"/>
</dbReference>
<keyword evidence="2 4" id="KW-0548">Nucleotidyltransferase</keyword>
<dbReference type="NCBIfam" id="NF007129">
    <property type="entry name" value="PRK09570.1"/>
    <property type="match status" value="1"/>
</dbReference>
<dbReference type="Pfam" id="PF01191">
    <property type="entry name" value="RNA_pol_Rpb5_C"/>
    <property type="match status" value="1"/>
</dbReference>
<comment type="subcellular location">
    <subcellularLocation>
        <location evidence="2">Cytoplasm</location>
    </subcellularLocation>
</comment>
<name>A0A2D6LNX1_9ARCH</name>
<evidence type="ECO:0000256" key="1">
    <source>
        <dbReference type="ARBA" id="ARBA00023163"/>
    </source>
</evidence>
<dbReference type="GO" id="GO:0006362">
    <property type="term" value="P:transcription elongation by RNA polymerase I"/>
    <property type="evidence" value="ECO:0007669"/>
    <property type="project" value="TreeGrafter"/>
</dbReference>
<dbReference type="Proteomes" id="UP000226712">
    <property type="component" value="Unassembled WGS sequence"/>
</dbReference>
<sequence length="75" mass="8411">MEKVGEHFLVPKHEIVPEEKVEELLKKFGSNADQFPQLLKDDPAVEEIGGKKGDLIKITRTSLTAGTSIYYRVVV</sequence>
<keyword evidence="2" id="KW-0963">Cytoplasm</keyword>
<organism evidence="4 5">
    <name type="scientific">Candidatus Iainarchaeum sp</name>
    <dbReference type="NCBI Taxonomy" id="3101447"/>
    <lineage>
        <taxon>Archaea</taxon>
        <taxon>Candidatus Iainarchaeota</taxon>
        <taxon>Candidatus Iainarchaeia</taxon>
        <taxon>Candidatus Iainarchaeales</taxon>
        <taxon>Candidatus Iainarchaeaceae</taxon>
        <taxon>Candidatus Iainarchaeum</taxon>
    </lineage>
</organism>
<reference evidence="5" key="1">
    <citation type="submission" date="2017-09" db="EMBL/GenBank/DDBJ databases">
        <title>The Reconstruction of 2,631 Draft Metagenome-Assembled Genomes from the Global Oceans.</title>
        <authorList>
            <person name="Tully B.J."/>
            <person name="Graham E.D."/>
            <person name="Heidelberg J.F."/>
        </authorList>
    </citation>
    <scope>NUCLEOTIDE SEQUENCE [LARGE SCALE GENOMIC DNA]</scope>
</reference>
<keyword evidence="2 4" id="KW-0240">DNA-directed RNA polymerase</keyword>
<dbReference type="GO" id="GO:0006366">
    <property type="term" value="P:transcription by RNA polymerase II"/>
    <property type="evidence" value="ECO:0007669"/>
    <property type="project" value="TreeGrafter"/>
</dbReference>
<comment type="function">
    <text evidence="2">DNA-dependent RNA polymerase (RNAP) catalyzes the transcription of DNA into RNA using the four ribonucleoside triphosphates as substrates.</text>
</comment>
<gene>
    <name evidence="2 4" type="primary">rpoH</name>
    <name evidence="2" type="synonym">rpo5</name>
    <name evidence="4" type="ORF">CL944_00245</name>
</gene>
<dbReference type="GO" id="GO:0003677">
    <property type="term" value="F:DNA binding"/>
    <property type="evidence" value="ECO:0007669"/>
    <property type="project" value="InterPro"/>
</dbReference>
<evidence type="ECO:0000259" key="3">
    <source>
        <dbReference type="Pfam" id="PF01191"/>
    </source>
</evidence>
<dbReference type="GO" id="GO:0005737">
    <property type="term" value="C:cytoplasm"/>
    <property type="evidence" value="ECO:0007669"/>
    <property type="project" value="UniProtKB-SubCell"/>
</dbReference>
<dbReference type="Gene3D" id="3.90.940.20">
    <property type="entry name" value="RPB5-like RNA polymerase subunit"/>
    <property type="match status" value="1"/>
</dbReference>
<comment type="similarity">
    <text evidence="2">Belongs to the archaeal Rpo5/eukaryotic RPB5 RNA polymerase subunit family.</text>
</comment>
<dbReference type="InterPro" id="IPR014381">
    <property type="entry name" value="Arch_Rpo5/euc_Rpb5"/>
</dbReference>
<dbReference type="PANTHER" id="PTHR10535:SF0">
    <property type="entry name" value="DNA-DIRECTED RNA POLYMERASES I, II, AND III SUBUNIT RPABC1"/>
    <property type="match status" value="1"/>
</dbReference>
<dbReference type="PANTHER" id="PTHR10535">
    <property type="entry name" value="DNA-DIRECTED RNA POLYMERASES I, II, AND III SUBUNIT RPABC1"/>
    <property type="match status" value="1"/>
</dbReference>